<keyword evidence="3" id="KW-1185">Reference proteome</keyword>
<gene>
    <name evidence="2" type="ORF">C477_02799</name>
</gene>
<organism evidence="2 3">
    <name type="scientific">Haloterrigena salina JCM 13891</name>
    <dbReference type="NCBI Taxonomy" id="1227488"/>
    <lineage>
        <taxon>Archaea</taxon>
        <taxon>Methanobacteriati</taxon>
        <taxon>Methanobacteriota</taxon>
        <taxon>Stenosarchaea group</taxon>
        <taxon>Halobacteria</taxon>
        <taxon>Halobacteriales</taxon>
        <taxon>Natrialbaceae</taxon>
        <taxon>Haloterrigena</taxon>
    </lineage>
</organism>
<dbReference type="RefSeq" id="WP_008892900.1">
    <property type="nucleotide sequence ID" value="NZ_AOIS01000011.1"/>
</dbReference>
<comment type="caution">
    <text evidence="2">The sequence shown here is derived from an EMBL/GenBank/DDBJ whole genome shotgun (WGS) entry which is preliminary data.</text>
</comment>
<evidence type="ECO:0000256" key="1">
    <source>
        <dbReference type="SAM" id="MobiDB-lite"/>
    </source>
</evidence>
<dbReference type="PATRIC" id="fig|1227488.3.peg.555"/>
<feature type="region of interest" description="Disordered" evidence="1">
    <location>
        <begin position="1"/>
        <end position="22"/>
    </location>
</feature>
<dbReference type="EMBL" id="AOIS01000011">
    <property type="protein sequence ID" value="ELZ23439.1"/>
    <property type="molecule type" value="Genomic_DNA"/>
</dbReference>
<proteinExistence type="predicted"/>
<protein>
    <submittedName>
        <fullName evidence="2">Uncharacterized protein</fullName>
    </submittedName>
</protein>
<sequence>MSETIEVVGESVEKGENYNPPTLEELEQHMTELEERGVPVELECFERGNSVDHRVLPEERDLDKPLGKMLCRSCMVEHPQARNLF</sequence>
<name>M0CNJ9_9EURY</name>
<dbReference type="AlphaFoldDB" id="M0CNJ9"/>
<evidence type="ECO:0000313" key="2">
    <source>
        <dbReference type="EMBL" id="ELZ23439.1"/>
    </source>
</evidence>
<accession>M0CNJ9</accession>
<evidence type="ECO:0000313" key="3">
    <source>
        <dbReference type="Proteomes" id="UP000011657"/>
    </source>
</evidence>
<dbReference type="Proteomes" id="UP000011657">
    <property type="component" value="Unassembled WGS sequence"/>
</dbReference>
<reference evidence="2 3" key="1">
    <citation type="journal article" date="2014" name="PLoS Genet.">
        <title>Phylogenetically driven sequencing of extremely halophilic archaea reveals strategies for static and dynamic osmo-response.</title>
        <authorList>
            <person name="Becker E.A."/>
            <person name="Seitzer P.M."/>
            <person name="Tritt A."/>
            <person name="Larsen D."/>
            <person name="Krusor M."/>
            <person name="Yao A.I."/>
            <person name="Wu D."/>
            <person name="Madern D."/>
            <person name="Eisen J.A."/>
            <person name="Darling A.E."/>
            <person name="Facciotti M.T."/>
        </authorList>
    </citation>
    <scope>NUCLEOTIDE SEQUENCE [LARGE SCALE GENOMIC DNA]</scope>
    <source>
        <strain evidence="2 3">JCM 13891</strain>
    </source>
</reference>